<evidence type="ECO:0000313" key="3">
    <source>
        <dbReference type="EnsemblMetazoa" id="GPAI028826-PA"/>
    </source>
</evidence>
<keyword evidence="1" id="KW-0472">Membrane</keyword>
<keyword evidence="4" id="KW-1185">Reference proteome</keyword>
<dbReference type="EnsemblMetazoa" id="GPAI028826-RA">
    <property type="protein sequence ID" value="GPAI028826-PA"/>
    <property type="gene ID" value="GPAI028826"/>
</dbReference>
<reference evidence="4" key="1">
    <citation type="submission" date="2014-03" db="EMBL/GenBank/DDBJ databases">
        <authorList>
            <person name="Aksoy S."/>
            <person name="Warren W."/>
            <person name="Wilson R.K."/>
        </authorList>
    </citation>
    <scope>NUCLEOTIDE SEQUENCE [LARGE SCALE GENOMIC DNA]</scope>
    <source>
        <strain evidence="4">IAEA</strain>
    </source>
</reference>
<name>A0A1A9ZYB8_GLOPL</name>
<evidence type="ECO:0000259" key="2">
    <source>
        <dbReference type="PROSITE" id="PS51034"/>
    </source>
</evidence>
<reference evidence="3" key="2">
    <citation type="submission" date="2020-05" db="UniProtKB">
        <authorList>
            <consortium name="EnsemblMetazoa"/>
        </authorList>
    </citation>
    <scope>IDENTIFICATION</scope>
    <source>
        <strain evidence="3">IAEA</strain>
    </source>
</reference>
<keyword evidence="1" id="KW-0812">Transmembrane</keyword>
<dbReference type="PROSITE" id="PS51034">
    <property type="entry name" value="ZP_2"/>
    <property type="match status" value="1"/>
</dbReference>
<dbReference type="AlphaFoldDB" id="A0A1A9ZYB8"/>
<sequence length="358" mass="41958">VIVIKVNLRIFFFFLLFVFSIILLCFAFFFFSPLSLVNNYSTQINCKKDYIKVDLNLNDSTNSYPDIYLENLKDYPVKDCQAIKEGNRRSFRFNLKQFHQCGLTKSKNLLTGLTTYYHRIVLDHLNNTQEFVYFNCTYKSLPKKHHIVKRDLLPEDFVEEELVHFKTDFELTDTLVQQAPEPEVLMQIKQNNEVVTGNLTIVSGTPLLMEIKLNEESAKIYGLKANFLEVGNTLELNETILFNGCTVDPYLFDNFNLTENEYLLAKFRAFKFPDSSYVQFRANVQICLNKCQPTQCSNGQTAYGRRRRRELRPQAYEISLNTLLQVKDQTDNDDNKAIHEELQKHLKDLRVKNLFLKQ</sequence>
<dbReference type="PANTHER" id="PTHR47327:SF7">
    <property type="entry name" value="GH08941P"/>
    <property type="match status" value="1"/>
</dbReference>
<feature type="domain" description="ZP" evidence="2">
    <location>
        <begin position="45"/>
        <end position="303"/>
    </location>
</feature>
<dbReference type="InterPro" id="IPR001507">
    <property type="entry name" value="ZP_dom"/>
</dbReference>
<feature type="transmembrane region" description="Helical" evidence="1">
    <location>
        <begin position="12"/>
        <end position="31"/>
    </location>
</feature>
<evidence type="ECO:0000313" key="4">
    <source>
        <dbReference type="Proteomes" id="UP000092445"/>
    </source>
</evidence>
<dbReference type="PANTHER" id="PTHR47327">
    <property type="entry name" value="FI18240P1-RELATED"/>
    <property type="match status" value="1"/>
</dbReference>
<dbReference type="SMART" id="SM00241">
    <property type="entry name" value="ZP"/>
    <property type="match status" value="1"/>
</dbReference>
<organism evidence="3 4">
    <name type="scientific">Glossina pallidipes</name>
    <name type="common">Tsetse fly</name>
    <dbReference type="NCBI Taxonomy" id="7398"/>
    <lineage>
        <taxon>Eukaryota</taxon>
        <taxon>Metazoa</taxon>
        <taxon>Ecdysozoa</taxon>
        <taxon>Arthropoda</taxon>
        <taxon>Hexapoda</taxon>
        <taxon>Insecta</taxon>
        <taxon>Pterygota</taxon>
        <taxon>Neoptera</taxon>
        <taxon>Endopterygota</taxon>
        <taxon>Diptera</taxon>
        <taxon>Brachycera</taxon>
        <taxon>Muscomorpha</taxon>
        <taxon>Hippoboscoidea</taxon>
        <taxon>Glossinidae</taxon>
        <taxon>Glossina</taxon>
    </lineage>
</organism>
<dbReference type="STRING" id="7398.A0A1A9ZYB8"/>
<dbReference type="Proteomes" id="UP000092445">
    <property type="component" value="Unassembled WGS sequence"/>
</dbReference>
<keyword evidence="1" id="KW-1133">Transmembrane helix</keyword>
<dbReference type="VEuPathDB" id="VectorBase:GPAI028826"/>
<proteinExistence type="predicted"/>
<protein>
    <recommendedName>
        <fullName evidence="2">ZP domain-containing protein</fullName>
    </recommendedName>
</protein>
<evidence type="ECO:0000256" key="1">
    <source>
        <dbReference type="SAM" id="Phobius"/>
    </source>
</evidence>
<dbReference type="InterPro" id="IPR052774">
    <property type="entry name" value="Celegans_DevNeuronal_Protein"/>
</dbReference>
<accession>A0A1A9ZYB8</accession>
<dbReference type="GO" id="GO:0009653">
    <property type="term" value="P:anatomical structure morphogenesis"/>
    <property type="evidence" value="ECO:0007669"/>
    <property type="project" value="TreeGrafter"/>
</dbReference>